<dbReference type="InterPro" id="IPR036388">
    <property type="entry name" value="WH-like_DNA-bd_sf"/>
</dbReference>
<dbReference type="Gene3D" id="1.10.10.10">
    <property type="entry name" value="Winged helix-like DNA-binding domain superfamily/Winged helix DNA-binding domain"/>
    <property type="match status" value="1"/>
</dbReference>
<evidence type="ECO:0000259" key="1">
    <source>
        <dbReference type="Pfam" id="PF07638"/>
    </source>
</evidence>
<sequence length="185" mass="21016">MSTTELAVLLEGAREGDLGARDALTAATYRELRRMARAVQPEMAPHNPLQPTVLIQDAWTRLFGTDALQPEDRRHFFGVAVQALRRVLVDRARASLHQRRDARREWLSIRHLDLEAPGPDLEVLQLEGALSELETFQPRLARLVELRYFAGLSLPETATALGVSQATMKRDWAYARVWLTERLSH</sequence>
<proteinExistence type="predicted"/>
<protein>
    <submittedName>
        <fullName evidence="2">RNA polymerase</fullName>
    </submittedName>
</protein>
<dbReference type="InterPro" id="IPR013324">
    <property type="entry name" value="RNA_pol_sigma_r3/r4-like"/>
</dbReference>
<dbReference type="SUPFAM" id="SSF88659">
    <property type="entry name" value="Sigma3 and sigma4 domains of RNA polymerase sigma factors"/>
    <property type="match status" value="1"/>
</dbReference>
<evidence type="ECO:0000313" key="3">
    <source>
        <dbReference type="Proteomes" id="UP000315369"/>
    </source>
</evidence>
<keyword evidence="3" id="KW-1185">Reference proteome</keyword>
<dbReference type="AlphaFoldDB" id="A0A540X3P2"/>
<dbReference type="Proteomes" id="UP000315369">
    <property type="component" value="Unassembled WGS sequence"/>
</dbReference>
<gene>
    <name evidence="2" type="ORF">FJV41_14135</name>
</gene>
<dbReference type="InterPro" id="IPR053812">
    <property type="entry name" value="HTH_Sigma70_ECF-like"/>
</dbReference>
<name>A0A540X3P2_9BACT</name>
<organism evidence="2 3">
    <name type="scientific">Myxococcus llanfairpwllgwyngyllgogerychwyrndrobwllllantysiliogogogochensis</name>
    <dbReference type="NCBI Taxonomy" id="2590453"/>
    <lineage>
        <taxon>Bacteria</taxon>
        <taxon>Pseudomonadati</taxon>
        <taxon>Myxococcota</taxon>
        <taxon>Myxococcia</taxon>
        <taxon>Myxococcales</taxon>
        <taxon>Cystobacterineae</taxon>
        <taxon>Myxococcaceae</taxon>
        <taxon>Myxococcus</taxon>
    </lineage>
</organism>
<dbReference type="RefSeq" id="WP_141642999.1">
    <property type="nucleotide sequence ID" value="NZ_VIFM01000046.1"/>
</dbReference>
<dbReference type="NCBIfam" id="TIGR02999">
    <property type="entry name" value="Sig-70_X6"/>
    <property type="match status" value="1"/>
</dbReference>
<reference evidence="2 3" key="1">
    <citation type="submission" date="2019-06" db="EMBL/GenBank/DDBJ databases">
        <authorList>
            <person name="Livingstone P."/>
            <person name="Whitworth D."/>
        </authorList>
    </citation>
    <scope>NUCLEOTIDE SEQUENCE [LARGE SCALE GENOMIC DNA]</scope>
    <source>
        <strain evidence="2 3">AM401</strain>
    </source>
</reference>
<feature type="domain" description="RNA polymerase sigma-70 ECF-like HTH" evidence="1">
    <location>
        <begin position="4"/>
        <end position="184"/>
    </location>
</feature>
<evidence type="ECO:0000313" key="2">
    <source>
        <dbReference type="EMBL" id="TQF15304.1"/>
    </source>
</evidence>
<dbReference type="EMBL" id="VIFM01000046">
    <property type="protein sequence ID" value="TQF15304.1"/>
    <property type="molecule type" value="Genomic_DNA"/>
</dbReference>
<accession>A0A540X3P2</accession>
<dbReference type="OrthoDB" id="278371at2"/>
<dbReference type="Pfam" id="PF07638">
    <property type="entry name" value="Sigma70_ECF"/>
    <property type="match status" value="1"/>
</dbReference>
<dbReference type="InterPro" id="IPR011517">
    <property type="entry name" value="RNA_pol_sigma70_ECF-like"/>
</dbReference>
<comment type="caution">
    <text evidence="2">The sequence shown here is derived from an EMBL/GenBank/DDBJ whole genome shotgun (WGS) entry which is preliminary data.</text>
</comment>